<reference evidence="8" key="1">
    <citation type="journal article" date="2020" name="Nature">
        <title>Giant virus diversity and host interactions through global metagenomics.</title>
        <authorList>
            <person name="Schulz F."/>
            <person name="Roux S."/>
            <person name="Paez-Espino D."/>
            <person name="Jungbluth S."/>
            <person name="Walsh D.A."/>
            <person name="Denef V.J."/>
            <person name="McMahon K.D."/>
            <person name="Konstantinidis K.T."/>
            <person name="Eloe-Fadrosh E.A."/>
            <person name="Kyrpides N.C."/>
            <person name="Woyke T."/>
        </authorList>
    </citation>
    <scope>NUCLEOTIDE SEQUENCE</scope>
    <source>
        <strain evidence="8">GVMAG-S-1021933-23</strain>
    </source>
</reference>
<protein>
    <recommendedName>
        <fullName evidence="7">Fe2OG dioxygenase domain-containing protein</fullName>
    </recommendedName>
</protein>
<evidence type="ECO:0000259" key="7">
    <source>
        <dbReference type="PROSITE" id="PS51471"/>
    </source>
</evidence>
<keyword evidence="4" id="KW-0560">Oxidoreductase</keyword>
<dbReference type="GO" id="GO:0031418">
    <property type="term" value="F:L-ascorbic acid binding"/>
    <property type="evidence" value="ECO:0007669"/>
    <property type="project" value="InterPro"/>
</dbReference>
<dbReference type="AlphaFoldDB" id="A0A6C0AEQ1"/>
<dbReference type="InterPro" id="IPR005123">
    <property type="entry name" value="Oxoglu/Fe-dep_dioxygenase_dom"/>
</dbReference>
<comment type="cofactor">
    <cofactor evidence="1">
        <name>L-ascorbate</name>
        <dbReference type="ChEBI" id="CHEBI:38290"/>
    </cofactor>
</comment>
<keyword evidence="5" id="KW-0408">Iron</keyword>
<dbReference type="EMBL" id="MN740595">
    <property type="protein sequence ID" value="QHS78218.1"/>
    <property type="molecule type" value="Genomic_DNA"/>
</dbReference>
<dbReference type="Pfam" id="PF13640">
    <property type="entry name" value="2OG-FeII_Oxy_3"/>
    <property type="match status" value="1"/>
</dbReference>
<feature type="compositionally biased region" description="Acidic residues" evidence="6">
    <location>
        <begin position="436"/>
        <end position="449"/>
    </location>
</feature>
<evidence type="ECO:0000256" key="1">
    <source>
        <dbReference type="ARBA" id="ARBA00001961"/>
    </source>
</evidence>
<proteinExistence type="predicted"/>
<sequence>MSLIYLDKKTIINIFDEKLLKETDKFNVILDDKIFHVRDFLSEEECDLVLENIKNVELEKVSFGSHDRSIIIDNNLKFTSTLEERINNSKINIDMKAKPYGFNQTKIKWDHNKFKVNQCYRMNIYTNDKFDWHRDSQYTETDLNKSNYSLILYLNDDYDGGELVIYPEYSDVYDGRTMSEEISILDDKLNEDNCIIIKPKKGDLILIDQRLLHKTLLCYGKKIILRSEIVIQGEYINEDNQLDSIENIISEFTRNLFIKAEQNDLLNIPSKELYEICINLRQNPYMLKSLPKLNDKFYTQNYYNLDITNGLIYISDGFNFDLNINEDEKWKNKHIDIFKYKGDTLKMVRIACLFTFLSYSKDKEKFIERFRKIIDENNINFSHMSEGINIKKIDNVINYIEKESHVIFSDAKYMKNIYDFLIKDETDGIESVVCDTENEEDKSETDSDTENEKDKSETESDIDPISLLKRFNFDKIENIDPRLCSSCIEKITCLCFITTGKCSNDCENKEYWSDNDLPSCRERKTFKKFNLGYKFNGDFNSINTKFINLNKCKKYKLQGDMVITNFGRSFNYAGCNHYDSIVEIISKDIEIFKMLNRVSFKVEGDKIFTYFNPIVVM</sequence>
<evidence type="ECO:0000313" key="8">
    <source>
        <dbReference type="EMBL" id="QHS78218.1"/>
    </source>
</evidence>
<dbReference type="InterPro" id="IPR006620">
    <property type="entry name" value="Pro_4_hyd_alph"/>
</dbReference>
<organism evidence="8">
    <name type="scientific">viral metagenome</name>
    <dbReference type="NCBI Taxonomy" id="1070528"/>
    <lineage>
        <taxon>unclassified sequences</taxon>
        <taxon>metagenomes</taxon>
        <taxon>organismal metagenomes</taxon>
    </lineage>
</organism>
<evidence type="ECO:0000256" key="4">
    <source>
        <dbReference type="ARBA" id="ARBA00023002"/>
    </source>
</evidence>
<keyword evidence="3" id="KW-0223">Dioxygenase</keyword>
<name>A0A6C0AEQ1_9ZZZZ</name>
<dbReference type="SMART" id="SM00702">
    <property type="entry name" value="P4Hc"/>
    <property type="match status" value="1"/>
</dbReference>
<evidence type="ECO:0000256" key="5">
    <source>
        <dbReference type="ARBA" id="ARBA00023004"/>
    </source>
</evidence>
<dbReference type="InterPro" id="IPR044862">
    <property type="entry name" value="Pro_4_hyd_alph_FE2OG_OXY"/>
</dbReference>
<evidence type="ECO:0000256" key="3">
    <source>
        <dbReference type="ARBA" id="ARBA00022964"/>
    </source>
</evidence>
<accession>A0A6C0AEQ1</accession>
<dbReference type="SUPFAM" id="SSF51197">
    <property type="entry name" value="Clavaminate synthase-like"/>
    <property type="match status" value="1"/>
</dbReference>
<dbReference type="GO" id="GO:0051213">
    <property type="term" value="F:dioxygenase activity"/>
    <property type="evidence" value="ECO:0007669"/>
    <property type="project" value="UniProtKB-KW"/>
</dbReference>
<dbReference type="GO" id="GO:0005506">
    <property type="term" value="F:iron ion binding"/>
    <property type="evidence" value="ECO:0007669"/>
    <property type="project" value="InterPro"/>
</dbReference>
<evidence type="ECO:0000256" key="6">
    <source>
        <dbReference type="SAM" id="MobiDB-lite"/>
    </source>
</evidence>
<feature type="domain" description="Fe2OG dioxygenase" evidence="7">
    <location>
        <begin position="115"/>
        <end position="231"/>
    </location>
</feature>
<dbReference type="GO" id="GO:0016705">
    <property type="term" value="F:oxidoreductase activity, acting on paired donors, with incorporation or reduction of molecular oxygen"/>
    <property type="evidence" value="ECO:0007669"/>
    <property type="project" value="InterPro"/>
</dbReference>
<dbReference type="PROSITE" id="PS51471">
    <property type="entry name" value="FE2OG_OXY"/>
    <property type="match status" value="1"/>
</dbReference>
<evidence type="ECO:0000256" key="2">
    <source>
        <dbReference type="ARBA" id="ARBA00022723"/>
    </source>
</evidence>
<keyword evidence="2" id="KW-0479">Metal-binding</keyword>
<feature type="region of interest" description="Disordered" evidence="6">
    <location>
        <begin position="434"/>
        <end position="461"/>
    </location>
</feature>
<dbReference type="Gene3D" id="2.60.120.620">
    <property type="entry name" value="q2cbj1_9rhob like domain"/>
    <property type="match status" value="1"/>
</dbReference>